<dbReference type="RefSeq" id="WP_202806879.1">
    <property type="nucleotide sequence ID" value="NZ_AONB01000017.1"/>
</dbReference>
<dbReference type="AlphaFoldDB" id="W9UZD9"/>
<name>W9UZD9_9GAMM</name>
<accession>W9UZD9</accession>
<dbReference type="STRING" id="1229521.D791_03049"/>
<sequence>MLRINDVVAFEEARYRILDVSDIRYTWINVDSDKAFPERVSVAEVEDFILSETLKKN</sequence>
<proteinExistence type="predicted"/>
<evidence type="ECO:0000313" key="1">
    <source>
        <dbReference type="EMBL" id="EXJ10076.1"/>
    </source>
</evidence>
<keyword evidence="2" id="KW-1185">Reference proteome</keyword>
<evidence type="ECO:0000313" key="2">
    <source>
        <dbReference type="Proteomes" id="UP000019464"/>
    </source>
</evidence>
<organism evidence="1 2">
    <name type="scientific">Nitrincola nitratireducens</name>
    <dbReference type="NCBI Taxonomy" id="1229521"/>
    <lineage>
        <taxon>Bacteria</taxon>
        <taxon>Pseudomonadati</taxon>
        <taxon>Pseudomonadota</taxon>
        <taxon>Gammaproteobacteria</taxon>
        <taxon>Oceanospirillales</taxon>
        <taxon>Oceanospirillaceae</taxon>
        <taxon>Nitrincola</taxon>
    </lineage>
</organism>
<reference evidence="2" key="1">
    <citation type="submission" date="2012-11" db="EMBL/GenBank/DDBJ databases">
        <authorList>
            <person name="Singh A."/>
            <person name="Pinnaka A.K."/>
            <person name="Vaidya B."/>
        </authorList>
    </citation>
    <scope>NUCLEOTIDE SEQUENCE [LARGE SCALE GENOMIC DNA]</scope>
    <source>
        <strain evidence="2">AK23</strain>
    </source>
</reference>
<dbReference type="EMBL" id="AONB01000017">
    <property type="protein sequence ID" value="EXJ10076.1"/>
    <property type="molecule type" value="Genomic_DNA"/>
</dbReference>
<protein>
    <submittedName>
        <fullName evidence="1">Uncharacterized protein</fullName>
    </submittedName>
</protein>
<dbReference type="Proteomes" id="UP000019464">
    <property type="component" value="Unassembled WGS sequence"/>
</dbReference>
<reference evidence="1 2" key="2">
    <citation type="journal article" date="2015" name="Syst. Appl. Microbiol.">
        <title>Nitrincola nitratireducens sp. nov. isolated from a haloalkaline crater lake.</title>
        <authorList>
            <person name="Singh A."/>
            <person name="Vaidya B."/>
            <person name="Tanuku N.R."/>
            <person name="Pinnaka A.K."/>
        </authorList>
    </citation>
    <scope>NUCLEOTIDE SEQUENCE [LARGE SCALE GENOMIC DNA]</scope>
    <source>
        <strain evidence="1 2">AK23</strain>
    </source>
</reference>
<comment type="caution">
    <text evidence="1">The sequence shown here is derived from an EMBL/GenBank/DDBJ whole genome shotgun (WGS) entry which is preliminary data.</text>
</comment>
<gene>
    <name evidence="1" type="ORF">D791_03049</name>
</gene>